<feature type="compositionally biased region" description="Basic and acidic residues" evidence="1">
    <location>
        <begin position="549"/>
        <end position="558"/>
    </location>
</feature>
<reference evidence="3 4" key="1">
    <citation type="submission" date="2016-11" db="EMBL/GenBank/DDBJ databases">
        <title>Draft Genome Assembly of Colletotrichum chlorophyti a pathogen of herbaceous plants.</title>
        <authorList>
            <person name="Gan P."/>
            <person name="Narusaka M."/>
            <person name="Tsushima A."/>
            <person name="Narusaka Y."/>
            <person name="Takano Y."/>
            <person name="Shirasu K."/>
        </authorList>
    </citation>
    <scope>NUCLEOTIDE SEQUENCE [LARGE SCALE GENOMIC DNA]</scope>
    <source>
        <strain evidence="3 4">NTL11</strain>
    </source>
</reference>
<protein>
    <submittedName>
        <fullName evidence="3">Reticulocyte-binding protein 2-like protein a 2</fullName>
    </submittedName>
</protein>
<dbReference type="Gene3D" id="3.30.530.20">
    <property type="match status" value="1"/>
</dbReference>
<feature type="compositionally biased region" description="Acidic residues" evidence="1">
    <location>
        <begin position="474"/>
        <end position="483"/>
    </location>
</feature>
<dbReference type="EMBL" id="MPGH01000243">
    <property type="protein sequence ID" value="OLN81633.1"/>
    <property type="molecule type" value="Genomic_DNA"/>
</dbReference>
<gene>
    <name evidence="3" type="ORF">CCHL11_05576</name>
</gene>
<dbReference type="Pfam" id="PF11274">
    <property type="entry name" value="DUF3074"/>
    <property type="match status" value="1"/>
</dbReference>
<evidence type="ECO:0000256" key="1">
    <source>
        <dbReference type="SAM" id="MobiDB-lite"/>
    </source>
</evidence>
<feature type="region of interest" description="Disordered" evidence="1">
    <location>
        <begin position="297"/>
        <end position="324"/>
    </location>
</feature>
<dbReference type="OrthoDB" id="5403181at2759"/>
<proteinExistence type="predicted"/>
<dbReference type="InterPro" id="IPR023393">
    <property type="entry name" value="START-like_dom_sf"/>
</dbReference>
<dbReference type="AlphaFoldDB" id="A0A1Q8RBU8"/>
<dbReference type="InterPro" id="IPR024500">
    <property type="entry name" value="DUF3074"/>
</dbReference>
<feature type="compositionally biased region" description="Polar residues" evidence="1">
    <location>
        <begin position="532"/>
        <end position="547"/>
    </location>
</feature>
<dbReference type="STRING" id="708187.A0A1Q8RBU8"/>
<feature type="domain" description="DUF3074" evidence="2">
    <location>
        <begin position="122"/>
        <end position="374"/>
    </location>
</feature>
<accession>A0A1Q8RBU8</accession>
<feature type="region of interest" description="Disordered" evidence="1">
    <location>
        <begin position="469"/>
        <end position="648"/>
    </location>
</feature>
<feature type="compositionally biased region" description="Basic and acidic residues" evidence="1">
    <location>
        <begin position="566"/>
        <end position="648"/>
    </location>
</feature>
<dbReference type="PANTHER" id="PTHR40370:SF1">
    <property type="entry name" value="DUF3074 DOMAIN-CONTAINING PROTEIN"/>
    <property type="match status" value="1"/>
</dbReference>
<feature type="compositionally biased region" description="Basic and acidic residues" evidence="1">
    <location>
        <begin position="297"/>
        <end position="307"/>
    </location>
</feature>
<feature type="region of interest" description="Disordered" evidence="1">
    <location>
        <begin position="50"/>
        <end position="74"/>
    </location>
</feature>
<feature type="region of interest" description="Disordered" evidence="1">
    <location>
        <begin position="412"/>
        <end position="431"/>
    </location>
</feature>
<dbReference type="PANTHER" id="PTHR40370">
    <property type="entry name" value="EXPRESSED PROTEIN"/>
    <property type="match status" value="1"/>
</dbReference>
<comment type="caution">
    <text evidence="3">The sequence shown here is derived from an EMBL/GenBank/DDBJ whole genome shotgun (WGS) entry which is preliminary data.</text>
</comment>
<evidence type="ECO:0000313" key="4">
    <source>
        <dbReference type="Proteomes" id="UP000186583"/>
    </source>
</evidence>
<sequence>MTKHHEPFKSLAPVKWASVANEDPRDFMNKVFSDAQTIIDSIPASAAVKQATASTGRARSHTDPPQPVADINRSFSQRQTGAALALSRDLSKEWKEVKINARDNPLAVNVYKLAAKDGKGSWFARRSVHDGLTFEKWKLGLEREFAESMKVQKGPGAGAIRGIGAEKRVVHQIVEGAGKMEVFQLSAQFPGPTAPRDFVTLLLTSDFSASAPQEGGKRPLRTFMIVSKPCVHPECAERQGYIRGQYESVEVIREIPSDKPAAITRARSSIDLGQDGPKERQALAESMGKEAILRAARKAADGGEGRHRGTSVDSAPPRDDTGLGREILEEEEERAIEWLMVTRSDPGGNVPRFLIDRGTPGGIVGDAGKFVKWVTAKSAEDFTASDSEQEAVKEDVKQAEVEKNASPVQLAKEMTPNLVPEPSAQDTEVPSSNGLYGMISGAFGMAGSVVASRLPNGYALPGIFQTPSAAGSVAEEDEEDDDKTSESDTSSIRSFASAVEKTDEGEPVTPPVDVAQPGVAQPGVAQPDELSLHSSGSGDPSLQGSKSSSHHERELRKLQERRKKMQDKISKMQDRMSSKRAEDSQRDEATLAKLREKHDREIAKQEEKYQRDLARLEQKRLQEERKAEDKKRKQAEKEMRNNMAMELERVKTERDMALKEIDILKERIGELQTQNTMLVAKMGKMGGLPRADSAWSLPGEKVAQAVSN</sequence>
<dbReference type="SUPFAM" id="SSF55961">
    <property type="entry name" value="Bet v1-like"/>
    <property type="match status" value="1"/>
</dbReference>
<organism evidence="3 4">
    <name type="scientific">Colletotrichum chlorophyti</name>
    <dbReference type="NCBI Taxonomy" id="708187"/>
    <lineage>
        <taxon>Eukaryota</taxon>
        <taxon>Fungi</taxon>
        <taxon>Dikarya</taxon>
        <taxon>Ascomycota</taxon>
        <taxon>Pezizomycotina</taxon>
        <taxon>Sordariomycetes</taxon>
        <taxon>Hypocreomycetidae</taxon>
        <taxon>Glomerellales</taxon>
        <taxon>Glomerellaceae</taxon>
        <taxon>Colletotrichum</taxon>
    </lineage>
</organism>
<evidence type="ECO:0000313" key="3">
    <source>
        <dbReference type="EMBL" id="OLN81633.1"/>
    </source>
</evidence>
<evidence type="ECO:0000259" key="2">
    <source>
        <dbReference type="Pfam" id="PF11274"/>
    </source>
</evidence>
<name>A0A1Q8RBU8_9PEZI</name>
<dbReference type="Proteomes" id="UP000186583">
    <property type="component" value="Unassembled WGS sequence"/>
</dbReference>
<keyword evidence="4" id="KW-1185">Reference proteome</keyword>